<reference evidence="19" key="1">
    <citation type="submission" date="2009-05" db="EMBL/GenBank/DDBJ databases">
        <title>Whole mitochondrial genome sequences in Cypriniformes.</title>
        <authorList>
            <person name="Miya M."/>
        </authorList>
    </citation>
    <scope>NUCLEOTIDE SEQUENCE</scope>
    <source>
        <strain evidence="19">CBM ZF 11751</strain>
    </source>
</reference>
<comment type="subcellular location">
    <subcellularLocation>
        <location evidence="1 16">Mitochondrion membrane</location>
        <topology evidence="1 16">Multi-pass membrane protein</topology>
    </subcellularLocation>
</comment>
<keyword evidence="6 16" id="KW-0679">Respiratory chain</keyword>
<keyword evidence="10 16" id="KW-1133">Transmembrane helix</keyword>
<dbReference type="CTD" id="4538"/>
<comment type="similarity">
    <text evidence="2 16">Belongs to the complex I subunit 4 family.</text>
</comment>
<feature type="domain" description="NADH:quinone oxidoreductase/Mrp antiporter transmembrane" evidence="17">
    <location>
        <begin position="113"/>
        <end position="404"/>
    </location>
</feature>
<keyword evidence="11 16" id="KW-0520">NAD</keyword>
<feature type="transmembrane region" description="Helical" evidence="16">
    <location>
        <begin position="310"/>
        <end position="330"/>
    </location>
</feature>
<dbReference type="GO" id="GO:0031966">
    <property type="term" value="C:mitochondrial membrane"/>
    <property type="evidence" value="ECO:0007669"/>
    <property type="project" value="UniProtKB-SubCell"/>
</dbReference>
<dbReference type="InterPro" id="IPR000260">
    <property type="entry name" value="NADH4_N"/>
</dbReference>
<dbReference type="EMBL" id="AP011353">
    <property type="protein sequence ID" value="BAV71298.1"/>
    <property type="molecule type" value="Genomic_DNA"/>
</dbReference>
<feature type="transmembrane region" description="Helical" evidence="16">
    <location>
        <begin position="258"/>
        <end position="279"/>
    </location>
</feature>
<feature type="domain" description="NADH:ubiquinone oxidoreductase chain 4 N-terminal" evidence="18">
    <location>
        <begin position="1"/>
        <end position="110"/>
    </location>
</feature>
<name>A0A1E1FLB3_9TELE</name>
<evidence type="ECO:0000256" key="12">
    <source>
        <dbReference type="ARBA" id="ARBA00023075"/>
    </source>
</evidence>
<feature type="transmembrane region" description="Helical" evidence="16">
    <location>
        <begin position="62"/>
        <end position="81"/>
    </location>
</feature>
<keyword evidence="5 16" id="KW-0813">Transport</keyword>
<keyword evidence="14 16" id="KW-0472">Membrane</keyword>
<evidence type="ECO:0000256" key="14">
    <source>
        <dbReference type="ARBA" id="ARBA00023136"/>
    </source>
</evidence>
<evidence type="ECO:0000256" key="11">
    <source>
        <dbReference type="ARBA" id="ARBA00023027"/>
    </source>
</evidence>
<keyword evidence="12 16" id="KW-0830">Ubiquinone</keyword>
<dbReference type="EC" id="7.1.1.2" evidence="3 16"/>
<organism evidence="19">
    <name type="scientific">Scaphiodonichthys burmanicus</name>
    <dbReference type="NCBI Taxonomy" id="643444"/>
    <lineage>
        <taxon>Eukaryota</taxon>
        <taxon>Metazoa</taxon>
        <taxon>Chordata</taxon>
        <taxon>Craniata</taxon>
        <taxon>Vertebrata</taxon>
        <taxon>Euteleostomi</taxon>
        <taxon>Actinopterygii</taxon>
        <taxon>Neopterygii</taxon>
        <taxon>Teleostei</taxon>
        <taxon>Ostariophysi</taxon>
        <taxon>Cypriniformes</taxon>
        <taxon>Cyprinidae</taxon>
        <taxon>Barbinae</taxon>
        <taxon>Scaphiodonichthys</taxon>
    </lineage>
</organism>
<dbReference type="InterPro" id="IPR001750">
    <property type="entry name" value="ND/Mrp_TM"/>
</dbReference>
<feature type="transmembrane region" description="Helical" evidence="16">
    <location>
        <begin position="117"/>
        <end position="137"/>
    </location>
</feature>
<feature type="transmembrane region" description="Helical" evidence="16">
    <location>
        <begin position="224"/>
        <end position="243"/>
    </location>
</feature>
<evidence type="ECO:0000256" key="3">
    <source>
        <dbReference type="ARBA" id="ARBA00012944"/>
    </source>
</evidence>
<feature type="transmembrane region" description="Helical" evidence="16">
    <location>
        <begin position="390"/>
        <end position="413"/>
    </location>
</feature>
<dbReference type="Pfam" id="PF00361">
    <property type="entry name" value="Proton_antipo_M"/>
    <property type="match status" value="1"/>
</dbReference>
<geneLocation type="mitochondrion" evidence="19"/>
<keyword evidence="13 16" id="KW-0496">Mitochondrion</keyword>
<evidence type="ECO:0000256" key="8">
    <source>
        <dbReference type="ARBA" id="ARBA00022967"/>
    </source>
</evidence>
<evidence type="ECO:0000256" key="16">
    <source>
        <dbReference type="RuleBase" id="RU003297"/>
    </source>
</evidence>
<dbReference type="InterPro" id="IPR010227">
    <property type="entry name" value="NADH_Q_OxRdtase_chainM/4"/>
</dbReference>
<dbReference type="PANTHER" id="PTHR43507:SF20">
    <property type="entry name" value="NADH-UBIQUINONE OXIDOREDUCTASE CHAIN 4"/>
    <property type="match status" value="1"/>
</dbReference>
<protein>
    <recommendedName>
        <fullName evidence="4 16">NADH-ubiquinone oxidoreductase chain 4</fullName>
        <ecNumber evidence="3 16">7.1.1.2</ecNumber>
    </recommendedName>
</protein>
<dbReference type="PRINTS" id="PR01437">
    <property type="entry name" value="NUOXDRDTASE4"/>
</dbReference>
<feature type="transmembrane region" description="Helical" evidence="16">
    <location>
        <begin position="93"/>
        <end position="111"/>
    </location>
</feature>
<evidence type="ECO:0000313" key="19">
    <source>
        <dbReference type="EMBL" id="BAV71298.1"/>
    </source>
</evidence>
<evidence type="ECO:0000256" key="4">
    <source>
        <dbReference type="ARBA" id="ARBA00021006"/>
    </source>
</evidence>
<gene>
    <name evidence="19" type="primary">ND4</name>
</gene>
<evidence type="ECO:0000256" key="9">
    <source>
        <dbReference type="ARBA" id="ARBA00022982"/>
    </source>
</evidence>
<evidence type="ECO:0000256" key="2">
    <source>
        <dbReference type="ARBA" id="ARBA00009025"/>
    </source>
</evidence>
<feature type="transmembrane region" description="Helical" evidence="16">
    <location>
        <begin position="194"/>
        <end position="217"/>
    </location>
</feature>
<accession>A0A1E1FLB3</accession>
<evidence type="ECO:0000256" key="15">
    <source>
        <dbReference type="ARBA" id="ARBA00049551"/>
    </source>
</evidence>
<dbReference type="PANTHER" id="PTHR43507">
    <property type="entry name" value="NADH-UBIQUINONE OXIDOREDUCTASE CHAIN 4"/>
    <property type="match status" value="1"/>
</dbReference>
<evidence type="ECO:0000256" key="7">
    <source>
        <dbReference type="ARBA" id="ARBA00022692"/>
    </source>
</evidence>
<keyword evidence="9 16" id="KW-0249">Electron transport</keyword>
<feature type="transmembrane region" description="Helical" evidence="16">
    <location>
        <begin position="286"/>
        <end position="304"/>
    </location>
</feature>
<feature type="transmembrane region" description="Helical" evidence="16">
    <location>
        <begin position="149"/>
        <end position="168"/>
    </location>
</feature>
<evidence type="ECO:0000256" key="5">
    <source>
        <dbReference type="ARBA" id="ARBA00022448"/>
    </source>
</evidence>
<evidence type="ECO:0000256" key="6">
    <source>
        <dbReference type="ARBA" id="ARBA00022660"/>
    </source>
</evidence>
<keyword evidence="7 16" id="KW-0812">Transmembrane</keyword>
<dbReference type="GO" id="GO:0008137">
    <property type="term" value="F:NADH dehydrogenase (ubiquinone) activity"/>
    <property type="evidence" value="ECO:0007669"/>
    <property type="project" value="UniProtKB-UniRule"/>
</dbReference>
<evidence type="ECO:0000259" key="17">
    <source>
        <dbReference type="Pfam" id="PF00361"/>
    </source>
</evidence>
<proteinExistence type="inferred from homology"/>
<feature type="transmembrane region" description="Helical" evidence="16">
    <location>
        <begin position="21"/>
        <end position="42"/>
    </location>
</feature>
<evidence type="ECO:0000259" key="18">
    <source>
        <dbReference type="Pfam" id="PF01059"/>
    </source>
</evidence>
<evidence type="ECO:0000256" key="10">
    <source>
        <dbReference type="ARBA" id="ARBA00022989"/>
    </source>
</evidence>
<keyword evidence="8" id="KW-1278">Translocase</keyword>
<dbReference type="NCBIfam" id="TIGR01972">
    <property type="entry name" value="NDH_I_M"/>
    <property type="match status" value="1"/>
</dbReference>
<evidence type="ECO:0000256" key="13">
    <source>
        <dbReference type="ARBA" id="ARBA00023128"/>
    </source>
</evidence>
<dbReference type="GO" id="GO:0003954">
    <property type="term" value="F:NADH dehydrogenase activity"/>
    <property type="evidence" value="ECO:0007669"/>
    <property type="project" value="TreeGrafter"/>
</dbReference>
<comment type="function">
    <text evidence="16">Core subunit of the mitochondrial membrane respiratory chain NADH dehydrogenase (Complex I) which catalyzes electron transfer from NADH through the respiratory chain, using ubiquinone as an electron acceptor. Essential for the catalytic activity and assembly of complex I.</text>
</comment>
<dbReference type="GO" id="GO:0042773">
    <property type="term" value="P:ATP synthesis coupled electron transport"/>
    <property type="evidence" value="ECO:0007669"/>
    <property type="project" value="InterPro"/>
</dbReference>
<evidence type="ECO:0000256" key="1">
    <source>
        <dbReference type="ARBA" id="ARBA00004225"/>
    </source>
</evidence>
<dbReference type="AlphaFoldDB" id="A0A1E1FLB3"/>
<feature type="transmembrane region" description="Helical" evidence="16">
    <location>
        <begin position="351"/>
        <end position="370"/>
    </location>
</feature>
<comment type="catalytic activity">
    <reaction evidence="15 16">
        <text>a ubiquinone + NADH + 5 H(+)(in) = a ubiquinol + NAD(+) + 4 H(+)(out)</text>
        <dbReference type="Rhea" id="RHEA:29091"/>
        <dbReference type="Rhea" id="RHEA-COMP:9565"/>
        <dbReference type="Rhea" id="RHEA-COMP:9566"/>
        <dbReference type="ChEBI" id="CHEBI:15378"/>
        <dbReference type="ChEBI" id="CHEBI:16389"/>
        <dbReference type="ChEBI" id="CHEBI:17976"/>
        <dbReference type="ChEBI" id="CHEBI:57540"/>
        <dbReference type="ChEBI" id="CHEBI:57945"/>
        <dbReference type="EC" id="7.1.1.2"/>
    </reaction>
</comment>
<dbReference type="GeneID" id="29995351"/>
<dbReference type="GO" id="GO:0048039">
    <property type="term" value="F:ubiquinone binding"/>
    <property type="evidence" value="ECO:0007669"/>
    <property type="project" value="TreeGrafter"/>
</dbReference>
<sequence length="460" mass="51510">MLKVLIPTIMLFPTIWLTSPKWLWTTTTAHSLLIALISLTWLKWTNETGWTSSNMYLATDPLSTPLLVLTCWLLPLMILASQNHINPEPISRQRSYIMLLTSLQTFLIMAFGATEIIMFYIMFEATLIPTLIIITRWGNQAERLNAGTYFLFYTLAGSLPLLVALLLLQQSTGTLSMLVLQYSQPLQLNSWGHMAWWASCLIAFLVKMPLYGVHLWLPKAHVEAPVAGSMVLAAVLLKLGGYGMMRMMVMLDPLSKELAYPFIILALWGIIMTGSICLRQTDLKSLIAYSSVSHMGLVAGGILIQTPWGFSGAIILMVAHGLVSSALFCLANTAYERTHSRTMILARGLQIIFPLTAVWWFIANLANLALPPLPNLMGELMIITTLFNWSPWTILLTGLGTLITAGYSLYMFLMSQRGPTPSHITGLQPFHTREHLLMTLHLIPVILLVTKPELMWGWCY</sequence>
<dbReference type="GO" id="GO:0015990">
    <property type="term" value="P:electron transport coupled proton transport"/>
    <property type="evidence" value="ECO:0007669"/>
    <property type="project" value="TreeGrafter"/>
</dbReference>
<dbReference type="RefSeq" id="YP_009312031.1">
    <property type="nucleotide sequence ID" value="NC_031605.1"/>
</dbReference>
<dbReference type="InterPro" id="IPR003918">
    <property type="entry name" value="NADH_UbQ_OxRdtase"/>
</dbReference>
<dbReference type="Pfam" id="PF01059">
    <property type="entry name" value="Oxidored_q5_N"/>
    <property type="match status" value="1"/>
</dbReference>